<reference evidence="1 2" key="1">
    <citation type="journal article" date="2018" name="BMC Genomics">
        <title>The genome of Naegleria lovaniensis, the basis for a comparative approach to unravel pathogenicity factors of the human pathogenic amoeba N. fowleri.</title>
        <authorList>
            <person name="Liechti N."/>
            <person name="Schurch N."/>
            <person name="Bruggmann R."/>
            <person name="Wittwer M."/>
        </authorList>
    </citation>
    <scope>NUCLEOTIDE SEQUENCE [LARGE SCALE GENOMIC DNA]</scope>
    <source>
        <strain evidence="1 2">ATCC 30569</strain>
    </source>
</reference>
<dbReference type="InterPro" id="IPR036514">
    <property type="entry name" value="SGNH_hydro_sf"/>
</dbReference>
<organism evidence="1 2">
    <name type="scientific">Naegleria lovaniensis</name>
    <name type="common">Amoeba</name>
    <dbReference type="NCBI Taxonomy" id="51637"/>
    <lineage>
        <taxon>Eukaryota</taxon>
        <taxon>Discoba</taxon>
        <taxon>Heterolobosea</taxon>
        <taxon>Tetramitia</taxon>
        <taxon>Eutetramitia</taxon>
        <taxon>Vahlkampfiidae</taxon>
        <taxon>Naegleria</taxon>
    </lineage>
</organism>
<dbReference type="InterPro" id="IPR052762">
    <property type="entry name" value="PCW_deacetylase/CE"/>
</dbReference>
<dbReference type="AlphaFoldDB" id="A0AA88GT43"/>
<dbReference type="Proteomes" id="UP000816034">
    <property type="component" value="Unassembled WGS sequence"/>
</dbReference>
<evidence type="ECO:0000313" key="1">
    <source>
        <dbReference type="EMBL" id="KAG2386385.1"/>
    </source>
</evidence>
<accession>A0AA88GT43</accession>
<dbReference type="InterPro" id="IPR001087">
    <property type="entry name" value="GDSL"/>
</dbReference>
<dbReference type="RefSeq" id="XP_044550377.1">
    <property type="nucleotide sequence ID" value="XM_044692292.1"/>
</dbReference>
<dbReference type="EMBL" id="PYSW02000016">
    <property type="protein sequence ID" value="KAG2386385.1"/>
    <property type="molecule type" value="Genomic_DNA"/>
</dbReference>
<dbReference type="InterPro" id="IPR037461">
    <property type="entry name" value="CtCE2-like_dom"/>
</dbReference>
<comment type="caution">
    <text evidence="1">The sequence shown here is derived from an EMBL/GenBank/DDBJ whole genome shotgun (WGS) entry which is preliminary data.</text>
</comment>
<gene>
    <name evidence="1" type="ORF">C9374_002831</name>
</gene>
<protein>
    <submittedName>
        <fullName evidence="1">Uncharacterized protein</fullName>
    </submittedName>
</protein>
<evidence type="ECO:0000313" key="2">
    <source>
        <dbReference type="Proteomes" id="UP000816034"/>
    </source>
</evidence>
<sequence>MTQNQLLSSSSSHMKSALAFFYLFVSILCCFLMLALPIIHGQTISENKPCKDRMSDATCLFIPATIDESRDDQGSVISFRNGRFLRKNNDSGIEFDWSGVIISTQIVYTENSSLHSANAVLKTLVHMKDVGNLYNIYLWRVSNTVQKQFLQKLTLVTNHDNNNVGYGVEFSWSRVGGLTTYTLEIEIEKRTEAMLGVATFYGFSFVKSENFVLSPVNSHQKTQHLLQSKSTMIQTNSPLKIEFIGDSITCAYGNLGKPPCAYTPNTQDVHESFVEKTARYLGASEIHVECWSGKGVVRNYADKNTTSKDPFPVYYPRTLANNPNVNWDFKTSNFIPDIVVITLGTNDFSTPPRPSYEEFSTGYQHFIDFIMSKYLPLKGPSFKLVLVSVVVTENYGEFIKKVAQSQPSYGKTVHFASLEDVWRNFQTNDWGCSGHPSVSGDEKMAKALSAFISTHVIGQ</sequence>
<dbReference type="SUPFAM" id="SSF52266">
    <property type="entry name" value="SGNH hydrolase"/>
    <property type="match status" value="1"/>
</dbReference>
<dbReference type="CDD" id="cd01831">
    <property type="entry name" value="Endoglucanase_E_like"/>
    <property type="match status" value="1"/>
</dbReference>
<dbReference type="PANTHER" id="PTHR37834">
    <property type="entry name" value="GDSL-LIKE LIPASE/ACYLHYDROLASE DOMAIN PROTEIN (AFU_ORTHOLOGUE AFUA_2G00620)"/>
    <property type="match status" value="1"/>
</dbReference>
<dbReference type="Pfam" id="PF00657">
    <property type="entry name" value="Lipase_GDSL"/>
    <property type="match status" value="1"/>
</dbReference>
<dbReference type="Gene3D" id="3.40.50.1110">
    <property type="entry name" value="SGNH hydrolase"/>
    <property type="match status" value="1"/>
</dbReference>
<keyword evidence="2" id="KW-1185">Reference proteome</keyword>
<dbReference type="GO" id="GO:0052689">
    <property type="term" value="F:carboxylic ester hydrolase activity"/>
    <property type="evidence" value="ECO:0007669"/>
    <property type="project" value="InterPro"/>
</dbReference>
<dbReference type="GeneID" id="68095286"/>
<name>A0AA88GT43_NAELO</name>
<dbReference type="PANTHER" id="PTHR37834:SF2">
    <property type="entry name" value="ESTERASE, SGNH HYDROLASE-TYPE"/>
    <property type="match status" value="1"/>
</dbReference>
<proteinExistence type="predicted"/>